<comment type="similarity">
    <text evidence="1">Belongs to the GppA/Ppx family.</text>
</comment>
<dbReference type="Proteomes" id="UP000371977">
    <property type="component" value="Unassembled WGS sequence"/>
</dbReference>
<proteinExistence type="inferred from homology"/>
<dbReference type="Gene3D" id="3.30.420.150">
    <property type="entry name" value="Exopolyphosphatase. Domain 2"/>
    <property type="match status" value="1"/>
</dbReference>
<dbReference type="InterPro" id="IPR003695">
    <property type="entry name" value="Ppx_GppA_N"/>
</dbReference>
<evidence type="ECO:0000313" key="3">
    <source>
        <dbReference type="EMBL" id="TYC48921.1"/>
    </source>
</evidence>
<dbReference type="AlphaFoldDB" id="A0A6C2C4N5"/>
<dbReference type="SUPFAM" id="SSF53067">
    <property type="entry name" value="Actin-like ATPase domain"/>
    <property type="match status" value="2"/>
</dbReference>
<sequence length="325" mass="35958">MTVIAIMDLGSNSTRMTISDIKADGSYDVLKREQSMVRLSEGMGADRVLQSDAMERTIEVMVQFKETAKALKADIILPTATAAVRQAANQADFIKKLADVTGMQLRVLSGVEEAHYDYLAIVNTLPVKDVVIIDTGGGSVELVWVKDRQMMQAVSLPVGAVNLSESYLEQDLVTAASLFKAILAVERQFNNIPWLQSVRELPVVALGGSNRTFAKISRRERKMMDLPIHGYTLTREDVNDIFYRILGQDLAGRRGIPGLGKDRADIIVGGMLPLIMILQYISGIQVSFSQAGLREGLVFEYINQHNENTLIPPMPDNMTIDDDRQ</sequence>
<organism evidence="3 4">
    <name type="scientific">Weissella muntiaci</name>
    <dbReference type="NCBI Taxonomy" id="2508881"/>
    <lineage>
        <taxon>Bacteria</taxon>
        <taxon>Bacillati</taxon>
        <taxon>Bacillota</taxon>
        <taxon>Bacilli</taxon>
        <taxon>Lactobacillales</taxon>
        <taxon>Lactobacillaceae</taxon>
        <taxon>Weissella</taxon>
    </lineage>
</organism>
<accession>A0A6C2C4N5</accession>
<dbReference type="GO" id="GO:0006357">
    <property type="term" value="P:regulation of transcription by RNA polymerase II"/>
    <property type="evidence" value="ECO:0007669"/>
    <property type="project" value="TreeGrafter"/>
</dbReference>
<dbReference type="PANTHER" id="PTHR30005">
    <property type="entry name" value="EXOPOLYPHOSPHATASE"/>
    <property type="match status" value="1"/>
</dbReference>
<protein>
    <submittedName>
        <fullName evidence="3">Ppx/GppA family phosphatase</fullName>
    </submittedName>
</protein>
<dbReference type="Gene3D" id="3.30.420.40">
    <property type="match status" value="1"/>
</dbReference>
<dbReference type="InterPro" id="IPR050273">
    <property type="entry name" value="GppA/Ppx_hydrolase"/>
</dbReference>
<dbReference type="EMBL" id="SDGZ01000015">
    <property type="protein sequence ID" value="TYC48921.1"/>
    <property type="molecule type" value="Genomic_DNA"/>
</dbReference>
<name>A0A6C2C4N5_9LACO</name>
<reference evidence="3 4" key="1">
    <citation type="submission" date="2019-01" db="EMBL/GenBank/DDBJ databases">
        <title>Weissella sp. nov., a novel lactic acid bacterium isolated from animal feces.</title>
        <authorList>
            <person name="Wang L.-T."/>
        </authorList>
    </citation>
    <scope>NUCLEOTIDE SEQUENCE [LARGE SCALE GENOMIC DNA]</scope>
    <source>
        <strain evidence="3 4">8H-2</strain>
    </source>
</reference>
<evidence type="ECO:0000259" key="2">
    <source>
        <dbReference type="Pfam" id="PF02541"/>
    </source>
</evidence>
<dbReference type="OrthoDB" id="9807195at2"/>
<dbReference type="Pfam" id="PF02541">
    <property type="entry name" value="Ppx-GppA"/>
    <property type="match status" value="1"/>
</dbReference>
<evidence type="ECO:0000256" key="1">
    <source>
        <dbReference type="ARBA" id="ARBA00007125"/>
    </source>
</evidence>
<feature type="domain" description="Ppx/GppA phosphatase N-terminal" evidence="2">
    <location>
        <begin position="22"/>
        <end position="304"/>
    </location>
</feature>
<dbReference type="PANTHER" id="PTHR30005:SF0">
    <property type="entry name" value="RETROGRADE REGULATION PROTEIN 2"/>
    <property type="match status" value="1"/>
</dbReference>
<dbReference type="RefSeq" id="WP_148622783.1">
    <property type="nucleotide sequence ID" value="NZ_SDGZ01000015.1"/>
</dbReference>
<dbReference type="CDD" id="cd24052">
    <property type="entry name" value="ASKHA_NBD_HpPPX-GppA-like"/>
    <property type="match status" value="1"/>
</dbReference>
<dbReference type="InterPro" id="IPR043129">
    <property type="entry name" value="ATPase_NBD"/>
</dbReference>
<evidence type="ECO:0000313" key="4">
    <source>
        <dbReference type="Proteomes" id="UP000371977"/>
    </source>
</evidence>
<gene>
    <name evidence="3" type="ORF">ESZ50_06590</name>
</gene>
<comment type="caution">
    <text evidence="3">The sequence shown here is derived from an EMBL/GenBank/DDBJ whole genome shotgun (WGS) entry which is preliminary data.</text>
</comment>
<keyword evidence="4" id="KW-1185">Reference proteome</keyword>